<gene>
    <name evidence="2" type="ORF">OVA965_LOCUS39454</name>
    <name evidence="3" type="ORF">TMI583_LOCUS40760</name>
</gene>
<evidence type="ECO:0000259" key="1">
    <source>
        <dbReference type="PROSITE" id="PS50181"/>
    </source>
</evidence>
<reference evidence="3" key="1">
    <citation type="submission" date="2021-02" db="EMBL/GenBank/DDBJ databases">
        <authorList>
            <person name="Nowell W R."/>
        </authorList>
    </citation>
    <scope>NUCLEOTIDE SEQUENCE</scope>
</reference>
<protein>
    <recommendedName>
        <fullName evidence="1">F-box domain-containing protein</fullName>
    </recommendedName>
</protein>
<dbReference type="Proteomes" id="UP000682733">
    <property type="component" value="Unassembled WGS sequence"/>
</dbReference>
<dbReference type="SUPFAM" id="SSF52047">
    <property type="entry name" value="RNI-like"/>
    <property type="match status" value="1"/>
</dbReference>
<proteinExistence type="predicted"/>
<dbReference type="InterPro" id="IPR032675">
    <property type="entry name" value="LRR_dom_sf"/>
</dbReference>
<organism evidence="3 4">
    <name type="scientific">Didymodactylos carnosus</name>
    <dbReference type="NCBI Taxonomy" id="1234261"/>
    <lineage>
        <taxon>Eukaryota</taxon>
        <taxon>Metazoa</taxon>
        <taxon>Spiralia</taxon>
        <taxon>Gnathifera</taxon>
        <taxon>Rotifera</taxon>
        <taxon>Eurotatoria</taxon>
        <taxon>Bdelloidea</taxon>
        <taxon>Philodinida</taxon>
        <taxon>Philodinidae</taxon>
        <taxon>Didymodactylos</taxon>
    </lineage>
</organism>
<dbReference type="EMBL" id="CAJOBA010063382">
    <property type="protein sequence ID" value="CAF4344689.1"/>
    <property type="molecule type" value="Genomic_DNA"/>
</dbReference>
<dbReference type="Gene3D" id="3.80.10.10">
    <property type="entry name" value="Ribonuclease Inhibitor"/>
    <property type="match status" value="1"/>
</dbReference>
<dbReference type="PROSITE" id="PS50181">
    <property type="entry name" value="FBOX"/>
    <property type="match status" value="1"/>
</dbReference>
<evidence type="ECO:0000313" key="4">
    <source>
        <dbReference type="Proteomes" id="UP000682733"/>
    </source>
</evidence>
<evidence type="ECO:0000313" key="3">
    <source>
        <dbReference type="EMBL" id="CAF4344689.1"/>
    </source>
</evidence>
<sequence>MPSLLEQLPNEIVLHILQYLELHNLFESFSDLNCRFDQLLSVLILSVNINHTLSKASFDDYCRNIIPKYLTQIVSLKMSDRYGRLTQFHKLFQLDIFINIRSLILQDPTHDNLKLIMETLSKLIHIEQLEIASFGPDKLDLNSSSKTITEAIFNKKMTLKRVTLLFYSTILLDETTIQTCSIEYLNIYGCYIDEFVTLLKHLPKIKRLCVHISRRYNSDDTVNYEIYQNIGQYVPNLTHVEIDVSFIEFDKTEHLLKSIPQIKILTFS</sequence>
<dbReference type="AlphaFoldDB" id="A0A8S2ULP0"/>
<accession>A0A8S2ULP0</accession>
<comment type="caution">
    <text evidence="3">The sequence shown here is derived from an EMBL/GenBank/DDBJ whole genome shotgun (WGS) entry which is preliminary data.</text>
</comment>
<feature type="domain" description="F-box" evidence="1">
    <location>
        <begin position="2"/>
        <end position="40"/>
    </location>
</feature>
<feature type="non-terminal residue" evidence="3">
    <location>
        <position position="268"/>
    </location>
</feature>
<name>A0A8S2ULP0_9BILA</name>
<evidence type="ECO:0000313" key="2">
    <source>
        <dbReference type="EMBL" id="CAF1554053.1"/>
    </source>
</evidence>
<dbReference type="Proteomes" id="UP000677228">
    <property type="component" value="Unassembled WGS sequence"/>
</dbReference>
<dbReference type="InterPro" id="IPR001810">
    <property type="entry name" value="F-box_dom"/>
</dbReference>
<dbReference type="EMBL" id="CAJNOK010040873">
    <property type="protein sequence ID" value="CAF1554053.1"/>
    <property type="molecule type" value="Genomic_DNA"/>
</dbReference>